<name>A0A1Q2MAU9_9BACT</name>
<evidence type="ECO:0000256" key="1">
    <source>
        <dbReference type="ARBA" id="ARBA00007592"/>
    </source>
</evidence>
<dbReference type="CDD" id="cd00408">
    <property type="entry name" value="DHDPS-like"/>
    <property type="match status" value="1"/>
</dbReference>
<dbReference type="InterPro" id="IPR013785">
    <property type="entry name" value="Aldolase_TIM"/>
</dbReference>
<dbReference type="AlphaFoldDB" id="A0A1Q2MAU9"/>
<proteinExistence type="inferred from homology"/>
<sequence length="310" mass="34679">MKKQFSKDVCSVMLTSFNDDKSIDLNGLRSLIDFYIDNGCNALFAACSSSEVLYLTRDEIVTLCRETVDYTAGRAEVFGGAICQSSLAEQAELIKMIKDAGIEVPVITTNQLCKEDDPSDVWKDNLLRLLEMTDGPLGMYESPFPFVRLLSTDEMQLVVDSGRFAFFKDTCCNIDGLKEKIQIKDGSSMAFYNANVDTLVGSLDEGADGYCGTAANFYPEVIRLICDNHADHDLIKPAFDFIRKGEDAFKNTYPLAAKYFLQKRGVDMKLNCRTEVKTLASKDEQMLSTLLSDMHDVLKIYEQKSCTSEK</sequence>
<comment type="similarity">
    <text evidence="1">Belongs to the DapA family.</text>
</comment>
<dbReference type="STRING" id="1851148.SMSP2_00187"/>
<dbReference type="PANTHER" id="PTHR12128">
    <property type="entry name" value="DIHYDRODIPICOLINATE SYNTHASE"/>
    <property type="match status" value="1"/>
</dbReference>
<dbReference type="Gene3D" id="3.20.20.70">
    <property type="entry name" value="Aldolase class I"/>
    <property type="match status" value="1"/>
</dbReference>
<organism evidence="3 4">
    <name type="scientific">Limihaloglobus sulfuriphilus</name>
    <dbReference type="NCBI Taxonomy" id="1851148"/>
    <lineage>
        <taxon>Bacteria</taxon>
        <taxon>Pseudomonadati</taxon>
        <taxon>Planctomycetota</taxon>
        <taxon>Phycisphaerae</taxon>
        <taxon>Sedimentisphaerales</taxon>
        <taxon>Sedimentisphaeraceae</taxon>
        <taxon>Limihaloglobus</taxon>
    </lineage>
</organism>
<reference evidence="4" key="1">
    <citation type="submission" date="2017-02" db="EMBL/GenBank/DDBJ databases">
        <title>Comparative genomics and description of representatives of a novel lineage of planctomycetes thriving in anoxic sediments.</title>
        <authorList>
            <person name="Spring S."/>
            <person name="Bunk B."/>
            <person name="Sproer C."/>
        </authorList>
    </citation>
    <scope>NUCLEOTIDE SEQUENCE [LARGE SCALE GENOMIC DNA]</scope>
    <source>
        <strain evidence="4">SM-Chi-D1</strain>
    </source>
</reference>
<dbReference type="OrthoDB" id="9771791at2"/>
<evidence type="ECO:0000313" key="4">
    <source>
        <dbReference type="Proteomes" id="UP000188181"/>
    </source>
</evidence>
<dbReference type="Proteomes" id="UP000188181">
    <property type="component" value="Chromosome"/>
</dbReference>
<dbReference type="SMART" id="SM01130">
    <property type="entry name" value="DHDPS"/>
    <property type="match status" value="1"/>
</dbReference>
<evidence type="ECO:0000256" key="2">
    <source>
        <dbReference type="ARBA" id="ARBA00023239"/>
    </source>
</evidence>
<dbReference type="EMBL" id="CP019646">
    <property type="protein sequence ID" value="AQQ69853.1"/>
    <property type="molecule type" value="Genomic_DNA"/>
</dbReference>
<accession>A0A1Q2MAU9</accession>
<dbReference type="InterPro" id="IPR002220">
    <property type="entry name" value="DapA-like"/>
</dbReference>
<dbReference type="SUPFAM" id="SSF51569">
    <property type="entry name" value="Aldolase"/>
    <property type="match status" value="1"/>
</dbReference>
<dbReference type="PANTHER" id="PTHR12128:SF66">
    <property type="entry name" value="4-HYDROXY-2-OXOGLUTARATE ALDOLASE, MITOCHONDRIAL"/>
    <property type="match status" value="1"/>
</dbReference>
<dbReference type="RefSeq" id="WP_146682158.1">
    <property type="nucleotide sequence ID" value="NZ_CP019646.1"/>
</dbReference>
<gene>
    <name evidence="3" type="primary">dapA_1</name>
    <name evidence="3" type="ORF">SMSP2_00187</name>
</gene>
<dbReference type="GO" id="GO:0008840">
    <property type="term" value="F:4-hydroxy-tetrahydrodipicolinate synthase activity"/>
    <property type="evidence" value="ECO:0007669"/>
    <property type="project" value="UniProtKB-EC"/>
</dbReference>
<dbReference type="Pfam" id="PF00701">
    <property type="entry name" value="DHDPS"/>
    <property type="match status" value="1"/>
</dbReference>
<keyword evidence="2 3" id="KW-0456">Lyase</keyword>
<dbReference type="EC" id="4.3.3.7" evidence="3"/>
<dbReference type="KEGG" id="pbas:SMSP2_00187"/>
<protein>
    <submittedName>
        <fullName evidence="3">4-hydroxy-tetrahydrodipicolinate synthase</fullName>
        <ecNumber evidence="3">4.3.3.7</ecNumber>
    </submittedName>
</protein>
<evidence type="ECO:0000313" key="3">
    <source>
        <dbReference type="EMBL" id="AQQ69853.1"/>
    </source>
</evidence>
<keyword evidence="4" id="KW-1185">Reference proteome</keyword>